<name>A0A084JFA3_9FIRM</name>
<gene>
    <name evidence="1" type="ORF">IO98_20735</name>
</gene>
<dbReference type="EMBL" id="JPME01000031">
    <property type="protein sequence ID" value="KEZ87637.1"/>
    <property type="molecule type" value="Genomic_DNA"/>
</dbReference>
<accession>A0A084JFA3</accession>
<protein>
    <submittedName>
        <fullName evidence="1">Uncharacterized protein</fullName>
    </submittedName>
</protein>
<organism evidence="1 2">
    <name type="scientific">Lacrimispora celerecrescens</name>
    <dbReference type="NCBI Taxonomy" id="29354"/>
    <lineage>
        <taxon>Bacteria</taxon>
        <taxon>Bacillati</taxon>
        <taxon>Bacillota</taxon>
        <taxon>Clostridia</taxon>
        <taxon>Lachnospirales</taxon>
        <taxon>Lachnospiraceae</taxon>
        <taxon>Lacrimispora</taxon>
    </lineage>
</organism>
<evidence type="ECO:0000313" key="1">
    <source>
        <dbReference type="EMBL" id="KEZ87637.1"/>
    </source>
</evidence>
<keyword evidence="2" id="KW-1185">Reference proteome</keyword>
<proteinExistence type="predicted"/>
<comment type="caution">
    <text evidence="1">The sequence shown here is derived from an EMBL/GenBank/DDBJ whole genome shotgun (WGS) entry which is preliminary data.</text>
</comment>
<evidence type="ECO:0000313" key="2">
    <source>
        <dbReference type="Proteomes" id="UP000028525"/>
    </source>
</evidence>
<dbReference type="Proteomes" id="UP000028525">
    <property type="component" value="Unassembled WGS sequence"/>
</dbReference>
<sequence length="214" mass="23646">MPLAYGFVVRGSIDSNDTNQVSVDNGNLIVPNAKVHVTVPSGTGGPAKYELQTISEHSIPIRNYSTDVREEDMEKENPPREGLPVELKPFISGYGSDTHHWKVVEYDPTWDESVSSPTHFKEYQMGIDEYIFSYSDGINDGLWLNGTIALDAPEDVQTHGYTAAGTALIPSEKYVPVDVKVGGMQSEYKQVEESLKVGSIFWQIIPGELPEITP</sequence>
<dbReference type="AlphaFoldDB" id="A0A084JFA3"/>
<reference evidence="1 2" key="1">
    <citation type="submission" date="2014-07" db="EMBL/GenBank/DDBJ databases">
        <title>Draft genome of Clostridium celerecrescens 152B isolated from sediments associated with methane hydrate from Krishna Godavari basin.</title>
        <authorList>
            <person name="Honkalas V.S."/>
            <person name="Dabir A.P."/>
            <person name="Arora P."/>
            <person name="Dhakephalkar P.K."/>
        </authorList>
    </citation>
    <scope>NUCLEOTIDE SEQUENCE [LARGE SCALE GENOMIC DNA]</scope>
    <source>
        <strain evidence="1 2">152B</strain>
    </source>
</reference>